<dbReference type="GO" id="GO:0004181">
    <property type="term" value="F:metallocarboxypeptidase activity"/>
    <property type="evidence" value="ECO:0007669"/>
    <property type="project" value="UniProtKB-UniRule"/>
</dbReference>
<evidence type="ECO:0000256" key="3">
    <source>
        <dbReference type="PIRSR" id="PIRSR006615-2"/>
    </source>
</evidence>
<proteinExistence type="inferred from homology"/>
<dbReference type="AlphaFoldDB" id="A0A075FVL2"/>
<dbReference type="EMBL" id="KF900459">
    <property type="protein sequence ID" value="AIE95730.1"/>
    <property type="molecule type" value="Genomic_DNA"/>
</dbReference>
<comment type="catalytic activity">
    <reaction evidence="1">
        <text>Release of a C-terminal amino acid with broad specificity, except for -Pro.</text>
        <dbReference type="EC" id="3.4.17.19"/>
    </reaction>
</comment>
<feature type="binding site" evidence="2">
    <location>
        <position position="262"/>
    </location>
    <ligand>
        <name>Zn(2+)</name>
        <dbReference type="ChEBI" id="CHEBI:29105"/>
        <note>catalytic</note>
    </ligand>
</feature>
<comment type="cofactor">
    <cofactor evidence="2">
        <name>Zn(2+)</name>
        <dbReference type="ChEBI" id="CHEBI:29105"/>
    </cofactor>
    <text evidence="2">Binds 1 zinc ion per subunit.</text>
</comment>
<keyword evidence="1 4" id="KW-0121">Carboxypeptidase</keyword>
<keyword evidence="2" id="KW-0862">Zinc</keyword>
<dbReference type="CDD" id="cd06460">
    <property type="entry name" value="M32_Taq"/>
    <property type="match status" value="1"/>
</dbReference>
<keyword evidence="1 4" id="KW-0378">Hydrolase</keyword>
<sequence length="500" mass="56715">MDAYDELLERLKDIDLIGQIGGLMGWDQEVLMPPKAAALRAEQLAWISKTGHLKLTDPRVGELLAELESDDNLNDVQSANVRLARESYDKATKLPTEFVEEMAKHRSRAQISWTEARAKDDFSIFRDDLEKAIDIARRKADYLGYDELRYDALLDLYETGLSVARVDPLFAGLRENVAPLIKQVNESGVRPDMSWVEDSIWEQSGQESLSQAVSEAIGFDFSAGRRDASTHPFCGGANPDDVRWTTRYNESDPFGSLYGSMHETGHGTYEQGRRRDLDFQPAGEANGLGVHESQSRLWENQVGRSREFCEWALPLWQEYFPENMVGVSAEQLWQAVNLVEPSLIRVEADEATYNVHIMIRYELEKRLIAGDIEVDGLPDAWDDMYEEFLGIRAPNRSLGVLQDIHWSMGAFGYFPTYTLGNLYAAQLLEAAREDLPNHDEQMRRGEFEPLLDWMREHVHQRGSILEPADLIEEATGSSPSPDAFVEYLRDKVGRLYGVSA</sequence>
<dbReference type="PANTHER" id="PTHR34217:SF1">
    <property type="entry name" value="CARBOXYPEPTIDASE 1"/>
    <property type="match status" value="1"/>
</dbReference>
<reference evidence="4" key="1">
    <citation type="journal article" date="2014" name="Genome Biol. Evol.">
        <title>Pangenome evidence for extensive interdomain horizontal transfer affecting lineage core and shell genes in uncultured planktonic thaumarchaeota and euryarchaeota.</title>
        <authorList>
            <person name="Deschamps P."/>
            <person name="Zivanovic Y."/>
            <person name="Moreira D."/>
            <person name="Rodriguez-Valera F."/>
            <person name="Lopez-Garcia P."/>
        </authorList>
    </citation>
    <scope>NUCLEOTIDE SEQUENCE</scope>
</reference>
<dbReference type="PRINTS" id="PR00998">
    <property type="entry name" value="CRBOXYPTASET"/>
</dbReference>
<comment type="function">
    <text evidence="1">Broad specificity carboxypetidase that releases amino acids sequentially from the C-terminus, including neutral, aromatic, polar and basic residues.</text>
</comment>
<feature type="binding site" evidence="2">
    <location>
        <position position="292"/>
    </location>
    <ligand>
        <name>Zn(2+)</name>
        <dbReference type="ChEBI" id="CHEBI:29105"/>
        <note>catalytic</note>
    </ligand>
</feature>
<dbReference type="PROSITE" id="PS52034">
    <property type="entry name" value="PEPTIDASE_M32"/>
    <property type="match status" value="1"/>
</dbReference>
<keyword evidence="1 2" id="KW-0479">Metal-binding</keyword>
<keyword evidence="1" id="KW-0482">Metalloprotease</keyword>
<dbReference type="GO" id="GO:0046872">
    <property type="term" value="F:metal ion binding"/>
    <property type="evidence" value="ECO:0007669"/>
    <property type="project" value="UniProtKB-KW"/>
</dbReference>
<dbReference type="GO" id="GO:0006508">
    <property type="term" value="P:proteolysis"/>
    <property type="evidence" value="ECO:0007669"/>
    <property type="project" value="UniProtKB-UniRule"/>
</dbReference>
<evidence type="ECO:0000313" key="4">
    <source>
        <dbReference type="EMBL" id="AIE95730.1"/>
    </source>
</evidence>
<dbReference type="InterPro" id="IPR001333">
    <property type="entry name" value="Peptidase_M32_Taq"/>
</dbReference>
<feature type="active site" description="Proton donor/acceptor" evidence="3">
    <location>
        <position position="263"/>
    </location>
</feature>
<dbReference type="Gene3D" id="1.10.1370.30">
    <property type="match status" value="1"/>
</dbReference>
<comment type="similarity">
    <text evidence="1">Belongs to the peptidase M32 family.</text>
</comment>
<evidence type="ECO:0000256" key="2">
    <source>
        <dbReference type="PIRSR" id="PIRSR006615-1"/>
    </source>
</evidence>
<name>A0A075FVL2_9EURY</name>
<feature type="binding site" evidence="2">
    <location>
        <position position="266"/>
    </location>
    <ligand>
        <name>Zn(2+)</name>
        <dbReference type="ChEBI" id="CHEBI:29105"/>
        <note>catalytic</note>
    </ligand>
</feature>
<dbReference type="SUPFAM" id="SSF55486">
    <property type="entry name" value="Metalloproteases ('zincins'), catalytic domain"/>
    <property type="match status" value="1"/>
</dbReference>
<dbReference type="PIRSF" id="PIRSF006615">
    <property type="entry name" value="Zn_crbxpep_Taq"/>
    <property type="match status" value="1"/>
</dbReference>
<dbReference type="PANTHER" id="PTHR34217">
    <property type="entry name" value="METAL-DEPENDENT CARBOXYPEPTIDASE"/>
    <property type="match status" value="1"/>
</dbReference>
<organism evidence="4">
    <name type="scientific">uncultured marine group II/III euryarchaeote AD1000_69_E07</name>
    <dbReference type="NCBI Taxonomy" id="1457801"/>
    <lineage>
        <taxon>Archaea</taxon>
        <taxon>Methanobacteriati</taxon>
        <taxon>Methanobacteriota</taxon>
        <taxon>environmental samples</taxon>
    </lineage>
</organism>
<keyword evidence="1" id="KW-0645">Protease</keyword>
<protein>
    <recommendedName>
        <fullName evidence="1">Metal-dependent carboxypeptidase</fullName>
        <ecNumber evidence="1">3.4.17.19</ecNumber>
    </recommendedName>
</protein>
<accession>A0A075FVL2</accession>
<evidence type="ECO:0000256" key="1">
    <source>
        <dbReference type="PIRNR" id="PIRNR006615"/>
    </source>
</evidence>
<dbReference type="EC" id="3.4.17.19" evidence="1"/>
<dbReference type="Pfam" id="PF02074">
    <property type="entry name" value="Peptidase_M32"/>
    <property type="match status" value="1"/>
</dbReference>